<keyword evidence="1" id="KW-0812">Transmembrane</keyword>
<keyword evidence="3" id="KW-1185">Reference proteome</keyword>
<sequence>MNLRYLVIGVLVIVLAIVIIGFRPFQAPVSEEPGNPPPHAVNQ</sequence>
<dbReference type="EMBL" id="JACHEJ010000003">
    <property type="protein sequence ID" value="MBB6179959.1"/>
    <property type="molecule type" value="Genomic_DNA"/>
</dbReference>
<feature type="transmembrane region" description="Helical" evidence="1">
    <location>
        <begin position="6"/>
        <end position="25"/>
    </location>
</feature>
<evidence type="ECO:0000256" key="1">
    <source>
        <dbReference type="SAM" id="Phobius"/>
    </source>
</evidence>
<protein>
    <submittedName>
        <fullName evidence="2">Uncharacterized protein</fullName>
    </submittedName>
</protein>
<name>A0A7X0DEB5_9HYPH</name>
<gene>
    <name evidence="2" type="ORF">HNQ75_001927</name>
</gene>
<evidence type="ECO:0000313" key="2">
    <source>
        <dbReference type="EMBL" id="MBB6179959.1"/>
    </source>
</evidence>
<proteinExistence type="predicted"/>
<comment type="caution">
    <text evidence="2">The sequence shown here is derived from an EMBL/GenBank/DDBJ whole genome shotgun (WGS) entry which is preliminary data.</text>
</comment>
<dbReference type="Proteomes" id="UP000535501">
    <property type="component" value="Unassembled WGS sequence"/>
</dbReference>
<organism evidence="2 3">
    <name type="scientific">Pseudorhizobium flavum</name>
    <dbReference type="NCBI Taxonomy" id="1335061"/>
    <lineage>
        <taxon>Bacteria</taxon>
        <taxon>Pseudomonadati</taxon>
        <taxon>Pseudomonadota</taxon>
        <taxon>Alphaproteobacteria</taxon>
        <taxon>Hyphomicrobiales</taxon>
        <taxon>Rhizobiaceae</taxon>
        <taxon>Rhizobium/Agrobacterium group</taxon>
        <taxon>Pseudorhizobium</taxon>
    </lineage>
</organism>
<keyword evidence="1" id="KW-1133">Transmembrane helix</keyword>
<evidence type="ECO:0000313" key="3">
    <source>
        <dbReference type="Proteomes" id="UP000535501"/>
    </source>
</evidence>
<accession>A0A7X0DEB5</accession>
<dbReference type="AlphaFoldDB" id="A0A7X0DEB5"/>
<reference evidence="2 3" key="1">
    <citation type="submission" date="2020-08" db="EMBL/GenBank/DDBJ databases">
        <title>Genomic Encyclopedia of Type Strains, Phase IV (KMG-IV): sequencing the most valuable type-strain genomes for metagenomic binning, comparative biology and taxonomic classification.</title>
        <authorList>
            <person name="Goeker M."/>
        </authorList>
    </citation>
    <scope>NUCLEOTIDE SEQUENCE [LARGE SCALE GENOMIC DNA]</scope>
    <source>
        <strain evidence="2 3">DSM 102134</strain>
    </source>
</reference>
<keyword evidence="1" id="KW-0472">Membrane</keyword>
<dbReference type="RefSeq" id="WP_268877032.1">
    <property type="nucleotide sequence ID" value="NZ_JACHEJ010000003.1"/>
</dbReference>